<reference evidence="7" key="1">
    <citation type="submission" date="2021-01" db="EMBL/GenBank/DDBJ databases">
        <title>Adiantum capillus-veneris genome.</title>
        <authorList>
            <person name="Fang Y."/>
            <person name="Liao Q."/>
        </authorList>
    </citation>
    <scope>NUCLEOTIDE SEQUENCE</scope>
    <source>
        <strain evidence="7">H3</strain>
        <tissue evidence="7">Leaf</tissue>
    </source>
</reference>
<feature type="compositionally biased region" description="Basic residues" evidence="4">
    <location>
        <begin position="802"/>
        <end position="812"/>
    </location>
</feature>
<dbReference type="InterPro" id="IPR057348">
    <property type="entry name" value="TELO2_ARM"/>
</dbReference>
<dbReference type="GO" id="GO:0051879">
    <property type="term" value="F:Hsp90 protein binding"/>
    <property type="evidence" value="ECO:0007669"/>
    <property type="project" value="TreeGrafter"/>
</dbReference>
<dbReference type="GO" id="GO:0042162">
    <property type="term" value="F:telomeric DNA binding"/>
    <property type="evidence" value="ECO:0007669"/>
    <property type="project" value="TreeGrafter"/>
</dbReference>
<dbReference type="AlphaFoldDB" id="A0A9D4ZQ63"/>
<dbReference type="InterPro" id="IPR019337">
    <property type="entry name" value="Telomere_length_regulation_dom"/>
</dbReference>
<sequence>MEDVELTLENSVRESLSDALSQLVRLLAKAVSEAHDVCDVTYALHCLAFLLFPHCFKKNADSGALAMDVAEQASKCHEKALEVSSNGDWRRVLKSVFYQGSLFPVLANILLFSVAPDWLACFSSAEQAHLFDAFFMLAPATLMIKELVSALAPAYDKVKCDFPVETTLSSKAIERLLVIHLFENDGIKKIAMEFAKKSKSEGLVSRTDQSVKVVAQVVASVPDKARREAPASLLLPQFHLFATRSALQAAEEYWLSNLGNSDIFRGPLRFTAELCARFCRRGHADVVASQILFKLGNNLEQCDLGNTRGSSEEFGFWTVIMDSMGDIYALERLVRELLLEMSKKQIKDSDAYCILCLLFSKLIECRNNIRLLFTEKVLYWTNVPFRCLRWILYFAVFFCPPVEAASSSFIRFSLDESQIDIIKHLVDVWAAERFIQSAEIQKHSHMTAAICLSLSVMTKEDLENSQDFLRLLLQGISRRLESPVQLVRLMAKKVALAFSLVVDPANPLLLDEDDKVEDLADWEVLDTYGSSTVTEDNFDVRNEGKSKSADTVNGTKKVKKDKGVSEAYDPDEVVDLRAYRFSDDDGSDESDSESECSLKPYDLSDDESDLYKGKYPAQLRDCSADLRKGDQPDVVEKALEVVEKLVRAVPEELENAAPDLAHALIHVRCSDVAVEGQESSAEKRRYDALVALLACAPLSVEVFTQTLYSPHVDVSQRILILDVMSDAAREIALSDADRSEALSPNWHQITEIDKTWYGPGGYTRIGAGPWKEVSERNAMVSLTHKFERELPLRQESSQALGKSRRWGHRSMQIRREQHSQARHNSRKNNFVAYAPSFMLPVMRDYDKQQHGVDLIGRDFIVLGRLICMLGVCMECVSLHPEACILAGGLLSMLRSKHISGHPEVYVRRATLYAVSRVMISLHPSHVKNAISGGDVEIGTGLEWIRRWAIEVAENDTDQECSSMAMACLHIHSELVLQASRLAEPQHAQGFSHRAPRNTLKLNRHTVPLAELVNIRSTFSFLRVFFFSVYCDRGLSRMRSMQSLSCNRLAGDASVVDPYNSVLSTHVAVADPPLSKAKYAQLEYVIARFQRKHFEDIGQRHVESGAKENAVYALEYDVKKMQLLQPPGKGNCDKRRPTGARGKAREQHRHRVVQPRGRSEGRAFWSVDVERGYSRVSRLLI</sequence>
<dbReference type="GO" id="GO:0005829">
    <property type="term" value="C:cytosol"/>
    <property type="evidence" value="ECO:0007669"/>
    <property type="project" value="TreeGrafter"/>
</dbReference>
<dbReference type="PANTHER" id="PTHR15830">
    <property type="entry name" value="TELOMERE LENGTH REGULATION PROTEIN TEL2 FAMILY MEMBER"/>
    <property type="match status" value="1"/>
</dbReference>
<keyword evidence="3" id="KW-0963">Cytoplasm</keyword>
<keyword evidence="8" id="KW-1185">Reference proteome</keyword>
<evidence type="ECO:0000256" key="2">
    <source>
        <dbReference type="ARBA" id="ARBA00006133"/>
    </source>
</evidence>
<comment type="subcellular location">
    <subcellularLocation>
        <location evidence="1">Cytoplasm</location>
    </subcellularLocation>
</comment>
<dbReference type="Pfam" id="PF10193">
    <property type="entry name" value="Telomere_reg-2"/>
    <property type="match status" value="1"/>
</dbReference>
<comment type="caution">
    <text evidence="7">The sequence shown here is derived from an EMBL/GenBank/DDBJ whole genome shotgun (WGS) entry which is preliminary data.</text>
</comment>
<gene>
    <name evidence="7" type="ORF">GOP47_0000013</name>
</gene>
<dbReference type="OrthoDB" id="10258062at2759"/>
<protein>
    <recommendedName>
        <fullName evidence="9">Telomere length regulation protein conserved domain-containing protein</fullName>
    </recommendedName>
</protein>
<organism evidence="7 8">
    <name type="scientific">Adiantum capillus-veneris</name>
    <name type="common">Maidenhair fern</name>
    <dbReference type="NCBI Taxonomy" id="13818"/>
    <lineage>
        <taxon>Eukaryota</taxon>
        <taxon>Viridiplantae</taxon>
        <taxon>Streptophyta</taxon>
        <taxon>Embryophyta</taxon>
        <taxon>Tracheophyta</taxon>
        <taxon>Polypodiopsida</taxon>
        <taxon>Polypodiidae</taxon>
        <taxon>Polypodiales</taxon>
        <taxon>Pteridineae</taxon>
        <taxon>Pteridaceae</taxon>
        <taxon>Vittarioideae</taxon>
        <taxon>Adiantum</taxon>
    </lineage>
</organism>
<name>A0A9D4ZQ63_ADICA</name>
<accession>A0A9D4ZQ63</accession>
<feature type="compositionally biased region" description="Acidic residues" evidence="4">
    <location>
        <begin position="584"/>
        <end position="594"/>
    </location>
</feature>
<dbReference type="Proteomes" id="UP000886520">
    <property type="component" value="Chromosome 1"/>
</dbReference>
<evidence type="ECO:0000313" key="8">
    <source>
        <dbReference type="Proteomes" id="UP000886520"/>
    </source>
</evidence>
<feature type="region of interest" description="Disordered" evidence="4">
    <location>
        <begin position="1124"/>
        <end position="1156"/>
    </location>
</feature>
<feature type="domain" description="Telomere length regulation protein conserved" evidence="5">
    <location>
        <begin position="616"/>
        <end position="728"/>
    </location>
</feature>
<evidence type="ECO:0000256" key="1">
    <source>
        <dbReference type="ARBA" id="ARBA00004496"/>
    </source>
</evidence>
<evidence type="ECO:0000259" key="6">
    <source>
        <dbReference type="Pfam" id="PF25320"/>
    </source>
</evidence>
<feature type="region of interest" description="Disordered" evidence="4">
    <location>
        <begin position="794"/>
        <end position="821"/>
    </location>
</feature>
<comment type="similarity">
    <text evidence="2">Belongs to the TEL2 family.</text>
</comment>
<dbReference type="Gene3D" id="1.25.40.720">
    <property type="entry name" value="Telomere length regulation protein 2, C-terminal domain"/>
    <property type="match status" value="1"/>
</dbReference>
<dbReference type="InterPro" id="IPR051970">
    <property type="entry name" value="TEL2_Regulation"/>
</dbReference>
<feature type="domain" description="TELO2 ARM repeat" evidence="6">
    <location>
        <begin position="309"/>
        <end position="519"/>
    </location>
</feature>
<dbReference type="PANTHER" id="PTHR15830:SF10">
    <property type="entry name" value="TELOMERE LENGTH REGULATION PROTEIN TEL2 HOMOLOG"/>
    <property type="match status" value="1"/>
</dbReference>
<dbReference type="Pfam" id="PF25320">
    <property type="entry name" value="TELO2_ARM"/>
    <property type="match status" value="1"/>
</dbReference>
<dbReference type="GO" id="GO:0051083">
    <property type="term" value="P:'de novo' cotranslational protein folding"/>
    <property type="evidence" value="ECO:0007669"/>
    <property type="project" value="TreeGrafter"/>
</dbReference>
<dbReference type="EMBL" id="JABFUD020000001">
    <property type="protein sequence ID" value="KAI5083844.1"/>
    <property type="molecule type" value="Genomic_DNA"/>
</dbReference>
<evidence type="ECO:0000259" key="5">
    <source>
        <dbReference type="Pfam" id="PF10193"/>
    </source>
</evidence>
<proteinExistence type="inferred from homology"/>
<dbReference type="InterPro" id="IPR038528">
    <property type="entry name" value="TEL2_C_sf"/>
</dbReference>
<evidence type="ECO:0000256" key="3">
    <source>
        <dbReference type="ARBA" id="ARBA00022490"/>
    </source>
</evidence>
<evidence type="ECO:0000256" key="4">
    <source>
        <dbReference type="SAM" id="MobiDB-lite"/>
    </source>
</evidence>
<feature type="region of interest" description="Disordered" evidence="4">
    <location>
        <begin position="582"/>
        <end position="604"/>
    </location>
</feature>
<evidence type="ECO:0000313" key="7">
    <source>
        <dbReference type="EMBL" id="KAI5083844.1"/>
    </source>
</evidence>
<evidence type="ECO:0008006" key="9">
    <source>
        <dbReference type="Google" id="ProtNLM"/>
    </source>
</evidence>